<gene>
    <name evidence="2" type="ORF">JYU14_02385</name>
</gene>
<organism evidence="2 3">
    <name type="scientific">Simkania negevensis</name>
    <dbReference type="NCBI Taxonomy" id="83561"/>
    <lineage>
        <taxon>Bacteria</taxon>
        <taxon>Pseudomonadati</taxon>
        <taxon>Chlamydiota</taxon>
        <taxon>Chlamydiia</taxon>
        <taxon>Parachlamydiales</taxon>
        <taxon>Simkaniaceae</taxon>
        <taxon>Simkania</taxon>
    </lineage>
</organism>
<keyword evidence="3" id="KW-1185">Reference proteome</keyword>
<reference evidence="2 3" key="1">
    <citation type="submission" date="2021-02" db="EMBL/GenBank/DDBJ databases">
        <title>Activity-based single-cell genomes from oceanic crustal fluid captures similar information to metagenomic and metatranscriptomic surveys with orders of magnitude less sampling.</title>
        <authorList>
            <person name="D'Angelo T.S."/>
            <person name="Orcutt B.N."/>
        </authorList>
    </citation>
    <scope>NUCLEOTIDE SEQUENCE [LARGE SCALE GENOMIC DNA]</scope>
    <source>
        <strain evidence="2">AH-315-G07</strain>
    </source>
</reference>
<evidence type="ECO:0000259" key="1">
    <source>
        <dbReference type="Pfam" id="PF00535"/>
    </source>
</evidence>
<evidence type="ECO:0000313" key="2">
    <source>
        <dbReference type="EMBL" id="MBN4066910.1"/>
    </source>
</evidence>
<protein>
    <submittedName>
        <fullName evidence="2">Glycosyltransferase</fullName>
    </submittedName>
</protein>
<accession>A0ABS3AQA8</accession>
<sequence>MKMHQVATFIPAYNAETFLAETIQSASTLPVHCLDNGSTDATHAIASQHLPPDQVDRNAHALGRVENWNATIELFLKKDYSWMKWLFTGDLLVPEAPQLLAQAVIQASSCGMILFNYRAVLPGRSFLWRPKGIDPRESRILQPDETLYLVAKYGNIFGPPLAQCLHRDAMQDVRFSTGLHWAADMAFCLEIATKHPVFYCNEIIGEFRTDRRRVFSTQEQKLSSILEEQLVKTKA</sequence>
<proteinExistence type="predicted"/>
<dbReference type="SUPFAM" id="SSF53448">
    <property type="entry name" value="Nucleotide-diphospho-sugar transferases"/>
    <property type="match status" value="1"/>
</dbReference>
<dbReference type="Pfam" id="PF00535">
    <property type="entry name" value="Glycos_transf_2"/>
    <property type="match status" value="1"/>
</dbReference>
<feature type="non-terminal residue" evidence="2">
    <location>
        <position position="235"/>
    </location>
</feature>
<evidence type="ECO:0000313" key="3">
    <source>
        <dbReference type="Proteomes" id="UP000722121"/>
    </source>
</evidence>
<dbReference type="EMBL" id="JAFITR010000038">
    <property type="protein sequence ID" value="MBN4066910.1"/>
    <property type="molecule type" value="Genomic_DNA"/>
</dbReference>
<dbReference type="Proteomes" id="UP000722121">
    <property type="component" value="Unassembled WGS sequence"/>
</dbReference>
<dbReference type="InterPro" id="IPR029044">
    <property type="entry name" value="Nucleotide-diphossugar_trans"/>
</dbReference>
<feature type="domain" description="Glycosyltransferase 2-like" evidence="1">
    <location>
        <begin position="9"/>
        <end position="73"/>
    </location>
</feature>
<name>A0ABS3AQA8_9BACT</name>
<comment type="caution">
    <text evidence="2">The sequence shown here is derived from an EMBL/GenBank/DDBJ whole genome shotgun (WGS) entry which is preliminary data.</text>
</comment>
<dbReference type="Gene3D" id="3.90.550.10">
    <property type="entry name" value="Spore Coat Polysaccharide Biosynthesis Protein SpsA, Chain A"/>
    <property type="match status" value="1"/>
</dbReference>
<dbReference type="InterPro" id="IPR001173">
    <property type="entry name" value="Glyco_trans_2-like"/>
</dbReference>